<sequence length="1121" mass="127266">MATKSGSMKFLMKTVVLGIRPEKIEAAKKQLSEIHPEVLLFLHKIKRLSVRGKNSCPLLADSMSSISISSEINVIPLRSQGASSCILHLSVQEERGAPEATCSYYLYRRACPVKPENVVDARKDLKEMVISLAFPFGERLKRGTSSVGIFAFLPTAMVTSFPVIIQADFLLASSREAIVMDSKWNLGILGHVPSCFVSALITCMKSAETAEFFTGARVLEFLPVHNSPFKELNRVRESIRAVLMSECTAPYESFCNKQMVFCEPTKAIRIFPEFRKILLRIKGQNVSLSGISSQGKFVLHNSVDHPKYDEVWEFLGVPSASDSYDVYMELLCFLATNWKRFPHYSVNSIPLLKYIAWNGETLSCSVLQIIRESLKVHLVWDAEEHAWLNKWNLEMGCPNDMYFCPDALIASLLGVWRKSALKNYIGSNSISRILQSMPVVDKFGNVTLCTRILVPASMSTWVKLFGSSNPFVRDFAMDNSEMREKQEPFEMMDKEDEANCAEYIELGEGYASATEFAGELTPPRELSNFFVQHAKAVDLPHIVPPDMALQVASTHLTRDQAILLLDWIRNLRAKEYASQTDRSQLKKYDMPARFIKSIRRGEWMKTYSGFSSPMQCYLYDRAENSTLLEIGKTLMVLSAINEQYYQDRISSYKDELIFVGVKIGTENMYQLIIDYLKSLASSPMSRKLAISLLRFIRYSKANDSLDEDLIKTLKNGEMAEDTSRFPGDLSKFTKDAVFLLLKCNPSESLLSNPKWVHLLDIVPLPVIDESYYGDRISSYKAELKAIDCILYDSEWAKVSHFVDLPLIDEAFYGVEIYSFNNELKLLGVVIDFSEGAHFVARGLKLPLEQSLATAESALALLQCVTSLRNSCKPSEQPLPEPLLEKLKREKWLKTHMGYRYPDEALLFNSEWEGHLEEYDGPSLIKVTMGNLVLWEYDGATGGGKWVGSWDCVLHDRDNLFGHCVHALDKYYDKQLLTFLSTAFEVAEFPTLDRYIDLWDGWVGGKQQACPVKLNSFWNYISEHWNPCTEMALKISMTMLPAMDISGKVMLVEKEELFIPDDMHLRMAFTEASEKPLFVWFPQNGLPALSRIYEIYGSLGIRKISESVEFSVNLKSWNLKTA</sequence>
<dbReference type="EMBL" id="CAUOFW020008513">
    <property type="protein sequence ID" value="CAK9183112.1"/>
    <property type="molecule type" value="Genomic_DNA"/>
</dbReference>
<dbReference type="InterPro" id="IPR052957">
    <property type="entry name" value="Auxin_embryo_med"/>
</dbReference>
<protein>
    <submittedName>
        <fullName evidence="1">Uncharacterized protein</fullName>
    </submittedName>
</protein>
<dbReference type="AlphaFoldDB" id="A0ABC8UQK5"/>
<keyword evidence="2" id="KW-1185">Reference proteome</keyword>
<dbReference type="PANTHER" id="PTHR32387:SF11">
    <property type="entry name" value="PROTEIN NO VEIN C-TERMINAL DOMAIN-CONTAINING PROTEIN"/>
    <property type="match status" value="1"/>
</dbReference>
<gene>
    <name evidence="1" type="ORF">ILEXP_LOCUS53351</name>
</gene>
<proteinExistence type="predicted"/>
<dbReference type="Proteomes" id="UP001642360">
    <property type="component" value="Unassembled WGS sequence"/>
</dbReference>
<accession>A0ABC8UQK5</accession>
<comment type="caution">
    <text evidence="1">The sequence shown here is derived from an EMBL/GenBank/DDBJ whole genome shotgun (WGS) entry which is preliminary data.</text>
</comment>
<evidence type="ECO:0000313" key="1">
    <source>
        <dbReference type="EMBL" id="CAK9183112.1"/>
    </source>
</evidence>
<organism evidence="1 2">
    <name type="scientific">Ilex paraguariensis</name>
    <name type="common">yerba mate</name>
    <dbReference type="NCBI Taxonomy" id="185542"/>
    <lineage>
        <taxon>Eukaryota</taxon>
        <taxon>Viridiplantae</taxon>
        <taxon>Streptophyta</taxon>
        <taxon>Embryophyta</taxon>
        <taxon>Tracheophyta</taxon>
        <taxon>Spermatophyta</taxon>
        <taxon>Magnoliopsida</taxon>
        <taxon>eudicotyledons</taxon>
        <taxon>Gunneridae</taxon>
        <taxon>Pentapetalae</taxon>
        <taxon>asterids</taxon>
        <taxon>campanulids</taxon>
        <taxon>Aquifoliales</taxon>
        <taxon>Aquifoliaceae</taxon>
        <taxon>Ilex</taxon>
    </lineage>
</organism>
<reference evidence="1 2" key="1">
    <citation type="submission" date="2024-02" db="EMBL/GenBank/DDBJ databases">
        <authorList>
            <person name="Vignale AGUSTIN F."/>
            <person name="Sosa J E."/>
            <person name="Modenutti C."/>
        </authorList>
    </citation>
    <scope>NUCLEOTIDE SEQUENCE [LARGE SCALE GENOMIC DNA]</scope>
</reference>
<evidence type="ECO:0000313" key="2">
    <source>
        <dbReference type="Proteomes" id="UP001642360"/>
    </source>
</evidence>
<dbReference type="PANTHER" id="PTHR32387">
    <property type="entry name" value="WU:FJ29H11"/>
    <property type="match status" value="1"/>
</dbReference>
<name>A0ABC8UQK5_9AQUA</name>